<evidence type="ECO:0000256" key="1">
    <source>
        <dbReference type="PROSITE-ProRule" id="PRU00409"/>
    </source>
</evidence>
<dbReference type="Gene3D" id="3.30.1490.20">
    <property type="entry name" value="ATP-grasp fold, A domain"/>
    <property type="match status" value="1"/>
</dbReference>
<evidence type="ECO:0000313" key="3">
    <source>
        <dbReference type="EMBL" id="MBC8757167.1"/>
    </source>
</evidence>
<evidence type="ECO:0000313" key="4">
    <source>
        <dbReference type="Proteomes" id="UP000619238"/>
    </source>
</evidence>
<accession>A0ABR7QF13</accession>
<proteinExistence type="predicted"/>
<keyword evidence="1" id="KW-0547">Nucleotide-binding</keyword>
<keyword evidence="1" id="KW-0067">ATP-binding</keyword>
<dbReference type="Gene3D" id="3.30.470.20">
    <property type="entry name" value="ATP-grasp fold, B domain"/>
    <property type="match status" value="1"/>
</dbReference>
<dbReference type="PANTHER" id="PTHR21621:SF0">
    <property type="entry name" value="BETA-CITRYLGLUTAMATE SYNTHASE B-RELATED"/>
    <property type="match status" value="1"/>
</dbReference>
<organism evidence="3 4">
    <name type="scientific">Kordia aestuariivivens</name>
    <dbReference type="NCBI Taxonomy" id="2759037"/>
    <lineage>
        <taxon>Bacteria</taxon>
        <taxon>Pseudomonadati</taxon>
        <taxon>Bacteroidota</taxon>
        <taxon>Flavobacteriia</taxon>
        <taxon>Flavobacteriales</taxon>
        <taxon>Flavobacteriaceae</taxon>
        <taxon>Kordia</taxon>
    </lineage>
</organism>
<keyword evidence="4" id="KW-1185">Reference proteome</keyword>
<dbReference type="Pfam" id="PF02750">
    <property type="entry name" value="Synapsin_C"/>
    <property type="match status" value="1"/>
</dbReference>
<dbReference type="RefSeq" id="WP_187564211.1">
    <property type="nucleotide sequence ID" value="NZ_JACGWS010000017.1"/>
</dbReference>
<sequence length="272" mass="31003">MKTILVVNGENYWKDIMPDFNVVQKLIQHTSWILKEGKLFVVDAEGVVEPDAILWRVGAIKPTEIQTTALNLIELSGIPCVNSPETLKIGFDRLSMLATIKNLDLPVIDFNVVTKSTHLKNIKTDFPFVVKVGNYHGGYGKVLVEDEKKWQDIKDLLFVTEHYITIEPFIDYVRDIRYIAIDEKVWAMSRRGKYWKANVETTDYEEFEPEVALVNDLKRLQNAIGADIIAVDILEEENGKIHIVEYNDIPGLSGFSDELKYELASVISKTIS</sequence>
<comment type="caution">
    <text evidence="3">The sequence shown here is derived from an EMBL/GenBank/DDBJ whole genome shotgun (WGS) entry which is preliminary data.</text>
</comment>
<dbReference type="PROSITE" id="PS50975">
    <property type="entry name" value="ATP_GRASP"/>
    <property type="match status" value="1"/>
</dbReference>
<dbReference type="Proteomes" id="UP000619238">
    <property type="component" value="Unassembled WGS sequence"/>
</dbReference>
<gene>
    <name evidence="3" type="ORF">H2O64_21030</name>
</gene>
<dbReference type="PANTHER" id="PTHR21621">
    <property type="entry name" value="RIBOSOMAL PROTEIN S6 MODIFICATION PROTEIN"/>
    <property type="match status" value="1"/>
</dbReference>
<dbReference type="InterPro" id="IPR011761">
    <property type="entry name" value="ATP-grasp"/>
</dbReference>
<dbReference type="InterPro" id="IPR013815">
    <property type="entry name" value="ATP_grasp_subdomain_1"/>
</dbReference>
<feature type="domain" description="ATP-grasp" evidence="2">
    <location>
        <begin position="97"/>
        <end position="272"/>
    </location>
</feature>
<dbReference type="SUPFAM" id="SSF56059">
    <property type="entry name" value="Glutathione synthetase ATP-binding domain-like"/>
    <property type="match status" value="1"/>
</dbReference>
<evidence type="ECO:0000259" key="2">
    <source>
        <dbReference type="PROSITE" id="PS50975"/>
    </source>
</evidence>
<dbReference type="InterPro" id="IPR020898">
    <property type="entry name" value="Synapsin_ATP-bd_dom"/>
</dbReference>
<name>A0ABR7QF13_9FLAO</name>
<dbReference type="EMBL" id="JACGWS010000017">
    <property type="protein sequence ID" value="MBC8757167.1"/>
    <property type="molecule type" value="Genomic_DNA"/>
</dbReference>
<reference evidence="3 4" key="1">
    <citation type="submission" date="2020-07" db="EMBL/GenBank/DDBJ databases">
        <title>Description of Kordia aestuariivivens sp. nov., isolated from a tidal flat.</title>
        <authorList>
            <person name="Park S."/>
            <person name="Yoon J.-H."/>
        </authorList>
    </citation>
    <scope>NUCLEOTIDE SEQUENCE [LARGE SCALE GENOMIC DNA]</scope>
    <source>
        <strain evidence="3 4">YSTF-M3</strain>
    </source>
</reference>
<protein>
    <submittedName>
        <fullName evidence="3">ATP-grasp domain-containing protein</fullName>
    </submittedName>
</protein>